<gene>
    <name evidence="2" type="ORF">SteCoe_33264</name>
</gene>
<sequence>MSTFARAVKQDENLEPYDYSILIIGSSGSGKSTLINTIVNISLQSKITELQVAIKCENYPIISPEFDDGVCERNDEHKGESQTTYAHFYKISGEITNYKTVLIVDTPGITSTGGIRDDDKNVNEIINAAKRVKQFNAIFFTEKYSDNRMTPAFNYNVRRISNTIPSDFETSVFLIVNFACDKNKELNSDWYQFPIQQRFFLNNSVFRCPIEQYQAKQEKAMKYQNKLKKSEKSLRAIFQNAFLMDAKQTTQYHELFAIHNNIMKEIAELINHLENINSIRSGIENQEYIVITKKSVETAYHNTICTTHLVVCHQNCHLSFKGVYGTQYFDNCACMNSEKLCRVCGCGSLQHAHAHKKFVEEESTIEEILKEFSIDKNVFTSKEDVDKIISVKQGEILKRLHEAEKKILKINPRYILSKYFNEALIYIETELESSNSQINEAELKSNYDVFKYLSSIFGNWK</sequence>
<evidence type="ECO:0000259" key="1">
    <source>
        <dbReference type="Pfam" id="PF01926"/>
    </source>
</evidence>
<dbReference type="InterPro" id="IPR006073">
    <property type="entry name" value="GTP-bd"/>
</dbReference>
<dbReference type="Pfam" id="PF01926">
    <property type="entry name" value="MMR_HSR1"/>
    <property type="match status" value="1"/>
</dbReference>
<name>A0A1R2AX61_9CILI</name>
<dbReference type="CDD" id="cd00882">
    <property type="entry name" value="Ras_like_GTPase"/>
    <property type="match status" value="1"/>
</dbReference>
<dbReference type="PANTHER" id="PTHR32046">
    <property type="entry name" value="G DOMAIN-CONTAINING PROTEIN"/>
    <property type="match status" value="1"/>
</dbReference>
<dbReference type="OrthoDB" id="302956at2759"/>
<dbReference type="AlphaFoldDB" id="A0A1R2AX61"/>
<dbReference type="GO" id="GO:0005525">
    <property type="term" value="F:GTP binding"/>
    <property type="evidence" value="ECO:0007669"/>
    <property type="project" value="InterPro"/>
</dbReference>
<evidence type="ECO:0000313" key="3">
    <source>
        <dbReference type="Proteomes" id="UP000187209"/>
    </source>
</evidence>
<dbReference type="PANTHER" id="PTHR32046:SF12">
    <property type="entry name" value="AIG1-TYPE G DOMAIN-CONTAINING PROTEIN"/>
    <property type="match status" value="1"/>
</dbReference>
<dbReference type="Proteomes" id="UP000187209">
    <property type="component" value="Unassembled WGS sequence"/>
</dbReference>
<dbReference type="EMBL" id="MPUH01001240">
    <property type="protein sequence ID" value="OMJ69096.1"/>
    <property type="molecule type" value="Genomic_DNA"/>
</dbReference>
<dbReference type="InterPro" id="IPR027417">
    <property type="entry name" value="P-loop_NTPase"/>
</dbReference>
<proteinExistence type="predicted"/>
<keyword evidence="3" id="KW-1185">Reference proteome</keyword>
<dbReference type="Gene3D" id="3.40.50.300">
    <property type="entry name" value="P-loop containing nucleotide triphosphate hydrolases"/>
    <property type="match status" value="1"/>
</dbReference>
<accession>A0A1R2AX61</accession>
<organism evidence="2 3">
    <name type="scientific">Stentor coeruleus</name>
    <dbReference type="NCBI Taxonomy" id="5963"/>
    <lineage>
        <taxon>Eukaryota</taxon>
        <taxon>Sar</taxon>
        <taxon>Alveolata</taxon>
        <taxon>Ciliophora</taxon>
        <taxon>Postciliodesmatophora</taxon>
        <taxon>Heterotrichea</taxon>
        <taxon>Heterotrichida</taxon>
        <taxon>Stentoridae</taxon>
        <taxon>Stentor</taxon>
    </lineage>
</organism>
<reference evidence="2 3" key="1">
    <citation type="submission" date="2016-11" db="EMBL/GenBank/DDBJ databases">
        <title>The macronuclear genome of Stentor coeruleus: a giant cell with tiny introns.</title>
        <authorList>
            <person name="Slabodnick M."/>
            <person name="Ruby J.G."/>
            <person name="Reiff S.B."/>
            <person name="Swart E.C."/>
            <person name="Gosai S."/>
            <person name="Prabakaran S."/>
            <person name="Witkowska E."/>
            <person name="Larue G.E."/>
            <person name="Fisher S."/>
            <person name="Freeman R.M."/>
            <person name="Gunawardena J."/>
            <person name="Chu W."/>
            <person name="Stover N.A."/>
            <person name="Gregory B.D."/>
            <person name="Nowacki M."/>
            <person name="Derisi J."/>
            <person name="Roy S.W."/>
            <person name="Marshall W.F."/>
            <person name="Sood P."/>
        </authorList>
    </citation>
    <scope>NUCLEOTIDE SEQUENCE [LARGE SCALE GENOMIC DNA]</scope>
    <source>
        <strain evidence="2">WM001</strain>
    </source>
</reference>
<feature type="domain" description="G" evidence="1">
    <location>
        <begin position="21"/>
        <end position="143"/>
    </location>
</feature>
<comment type="caution">
    <text evidence="2">The sequence shown here is derived from an EMBL/GenBank/DDBJ whole genome shotgun (WGS) entry which is preliminary data.</text>
</comment>
<evidence type="ECO:0000313" key="2">
    <source>
        <dbReference type="EMBL" id="OMJ69096.1"/>
    </source>
</evidence>
<protein>
    <recommendedName>
        <fullName evidence="1">G domain-containing protein</fullName>
    </recommendedName>
</protein>
<dbReference type="SUPFAM" id="SSF52540">
    <property type="entry name" value="P-loop containing nucleoside triphosphate hydrolases"/>
    <property type="match status" value="1"/>
</dbReference>